<dbReference type="EMBL" id="BAAAPH010000020">
    <property type="protein sequence ID" value="GAA1592524.1"/>
    <property type="molecule type" value="Genomic_DNA"/>
</dbReference>
<dbReference type="Proteomes" id="UP001501705">
    <property type="component" value="Unassembled WGS sequence"/>
</dbReference>
<protein>
    <recommendedName>
        <fullName evidence="4">Nucleic acid/nucleotide deaminase of polymorphic system toxin</fullName>
    </recommendedName>
</protein>
<reference evidence="2 3" key="1">
    <citation type="journal article" date="2019" name="Int. J. Syst. Evol. Microbiol.">
        <title>The Global Catalogue of Microorganisms (GCM) 10K type strain sequencing project: providing services to taxonomists for standard genome sequencing and annotation.</title>
        <authorList>
            <consortium name="The Broad Institute Genomics Platform"/>
            <consortium name="The Broad Institute Genome Sequencing Center for Infectious Disease"/>
            <person name="Wu L."/>
            <person name="Ma J."/>
        </authorList>
    </citation>
    <scope>NUCLEOTIDE SEQUENCE [LARGE SCALE GENOMIC DNA]</scope>
    <source>
        <strain evidence="2 3">JCM 15572</strain>
    </source>
</reference>
<evidence type="ECO:0000313" key="2">
    <source>
        <dbReference type="EMBL" id="GAA1592524.1"/>
    </source>
</evidence>
<gene>
    <name evidence="2" type="ORF">GCM10009804_56130</name>
</gene>
<comment type="caution">
    <text evidence="2">The sequence shown here is derived from an EMBL/GenBank/DDBJ whole genome shotgun (WGS) entry which is preliminary data.</text>
</comment>
<name>A0ABN2E0K5_9ACTN</name>
<evidence type="ECO:0008006" key="4">
    <source>
        <dbReference type="Google" id="ProtNLM"/>
    </source>
</evidence>
<organism evidence="2 3">
    <name type="scientific">Kribbella hippodromi</name>
    <dbReference type="NCBI Taxonomy" id="434347"/>
    <lineage>
        <taxon>Bacteria</taxon>
        <taxon>Bacillati</taxon>
        <taxon>Actinomycetota</taxon>
        <taxon>Actinomycetes</taxon>
        <taxon>Propionibacteriales</taxon>
        <taxon>Kribbellaceae</taxon>
        <taxon>Kribbella</taxon>
    </lineage>
</organism>
<keyword evidence="3" id="KW-1185">Reference proteome</keyword>
<accession>A0ABN2E0K5</accession>
<dbReference type="InterPro" id="IPR032724">
    <property type="entry name" value="SCP1.201-like"/>
</dbReference>
<proteinExistence type="predicted"/>
<dbReference type="Pfam" id="PF14428">
    <property type="entry name" value="DddA-like"/>
    <property type="match status" value="1"/>
</dbReference>
<evidence type="ECO:0000313" key="3">
    <source>
        <dbReference type="Proteomes" id="UP001501705"/>
    </source>
</evidence>
<sequence>MPSELQRVAQGLVEALDQIPRVVTHLQRTAARCRENAALVGTLAGHHGSTAAAQLDEAARACDAAAHFLSMAPPKALGWAQRLVTTEADTAPDSIGRPDPNRSGLRASEGGDAQEESGPAPYFEHIFKRLPERVGGQGPTRGILTSTDGRGMTHLVSGTRGPGAGAPGLTGWRVGLAVAREHVEGHAAALLRRTGAPTEATLYLNNKPCPGEAGCDQTLEDQLPKGTKLTVYWPGDRKVYRGNGKGMA</sequence>
<feature type="region of interest" description="Disordered" evidence="1">
    <location>
        <begin position="88"/>
        <end position="119"/>
    </location>
</feature>
<evidence type="ECO:0000256" key="1">
    <source>
        <dbReference type="SAM" id="MobiDB-lite"/>
    </source>
</evidence>